<keyword evidence="3 4" id="KW-0732">Signal</keyword>
<evidence type="ECO:0008006" key="7">
    <source>
        <dbReference type="Google" id="ProtNLM"/>
    </source>
</evidence>
<dbReference type="PANTHER" id="PTHR30024">
    <property type="entry name" value="ALIPHATIC SULFONATES-BINDING PROTEIN-RELATED"/>
    <property type="match status" value="1"/>
</dbReference>
<name>K1JGX0_9BURK</name>
<evidence type="ECO:0000313" key="6">
    <source>
        <dbReference type="Proteomes" id="UP000005835"/>
    </source>
</evidence>
<evidence type="ECO:0000256" key="1">
    <source>
        <dbReference type="ARBA" id="ARBA00004418"/>
    </source>
</evidence>
<keyword evidence="6" id="KW-1185">Reference proteome</keyword>
<dbReference type="Proteomes" id="UP000005835">
    <property type="component" value="Unassembled WGS sequence"/>
</dbReference>
<evidence type="ECO:0000313" key="5">
    <source>
        <dbReference type="EMBL" id="EKB30810.1"/>
    </source>
</evidence>
<dbReference type="SUPFAM" id="SSF53850">
    <property type="entry name" value="Periplasmic binding protein-like II"/>
    <property type="match status" value="1"/>
</dbReference>
<sequence length="313" mass="33690">MKKTLWAALLAAGTMVSAAVDAEPLRIGVLPAADAIVIHAAADEKLFKARGVDVEVIPFKSALELGAAMRAGRLDGHFGDLMNVFTQNERGVPQAVILTTTHTSRAQRAFGLVVAPAAAEKIRSLKDLDGTETAMSSATIIDYLLDRMKAEEKLSDGALRNLEVKQIPIRLQMLQTGKAATAMLPEPLVSVVEAKGGRVIWDDRGLNEALAVVALKKDRLDDKTVAAFRGAVADAARLIESEPDRFRAVMVKKGLLPAPVAQNYTMVRFSMFGTNDGLPPLPSAEDVRRVGEWMVGKNMIKAVPAYDSVVIRP</sequence>
<accession>K1JGX0</accession>
<dbReference type="PATRIC" id="fig|742823.3.peg.1492"/>
<gene>
    <name evidence="5" type="ORF">HMPREF9465_01500</name>
</gene>
<dbReference type="Gene3D" id="3.40.190.10">
    <property type="entry name" value="Periplasmic binding protein-like II"/>
    <property type="match status" value="2"/>
</dbReference>
<dbReference type="AlphaFoldDB" id="K1JGX0"/>
<evidence type="ECO:0000256" key="3">
    <source>
        <dbReference type="ARBA" id="ARBA00022729"/>
    </source>
</evidence>
<dbReference type="EMBL" id="ADMG01000035">
    <property type="protein sequence ID" value="EKB30810.1"/>
    <property type="molecule type" value="Genomic_DNA"/>
</dbReference>
<feature type="chain" id="PRO_5003846309" description="Solute-binding protein family 3/N-terminal domain-containing protein" evidence="4">
    <location>
        <begin position="23"/>
        <end position="313"/>
    </location>
</feature>
<dbReference type="STRING" id="742823.HMPREF9465_01500"/>
<dbReference type="Pfam" id="PF13379">
    <property type="entry name" value="NMT1_2"/>
    <property type="match status" value="1"/>
</dbReference>
<dbReference type="RefSeq" id="WP_005435652.1">
    <property type="nucleotide sequence ID" value="NZ_JH815517.1"/>
</dbReference>
<feature type="signal peptide" evidence="4">
    <location>
        <begin position="1"/>
        <end position="22"/>
    </location>
</feature>
<reference evidence="5 6" key="1">
    <citation type="submission" date="2012-05" db="EMBL/GenBank/DDBJ databases">
        <title>The Genome Sequence of Sutterella wadsworthensis 2_1_59BFAA.</title>
        <authorList>
            <consortium name="The Broad Institute Genome Sequencing Platform"/>
            <person name="Earl A."/>
            <person name="Ward D."/>
            <person name="Feldgarden M."/>
            <person name="Gevers D."/>
            <person name="Daigneault M."/>
            <person name="Strauss J."/>
            <person name="Allen-Vercoe E."/>
            <person name="Walker B."/>
            <person name="Young S.K."/>
            <person name="Zeng Q."/>
            <person name="Gargeya S."/>
            <person name="Fitzgerald M."/>
            <person name="Haas B."/>
            <person name="Abouelleil A."/>
            <person name="Alvarado L."/>
            <person name="Arachchi H.M."/>
            <person name="Berlin A.M."/>
            <person name="Chapman S.B."/>
            <person name="Goldberg J."/>
            <person name="Griggs A."/>
            <person name="Gujja S."/>
            <person name="Hansen M."/>
            <person name="Howarth C."/>
            <person name="Imamovic A."/>
            <person name="Larimer J."/>
            <person name="McCowen C."/>
            <person name="Montmayeur A."/>
            <person name="Murphy C."/>
            <person name="Neiman D."/>
            <person name="Pearson M."/>
            <person name="Priest M."/>
            <person name="Roberts A."/>
            <person name="Saif S."/>
            <person name="Shea T."/>
            <person name="Sisk P."/>
            <person name="Sykes S."/>
            <person name="Wortman J."/>
            <person name="Nusbaum C."/>
            <person name="Birren B."/>
        </authorList>
    </citation>
    <scope>NUCLEOTIDE SEQUENCE [LARGE SCALE GENOMIC DNA]</scope>
    <source>
        <strain evidence="5 6">2_1_59BFAA</strain>
    </source>
</reference>
<dbReference type="HOGENOM" id="CLU_028871_5_2_4"/>
<comment type="caution">
    <text evidence="5">The sequence shown here is derived from an EMBL/GenBank/DDBJ whole genome shotgun (WGS) entry which is preliminary data.</text>
</comment>
<evidence type="ECO:0000256" key="4">
    <source>
        <dbReference type="SAM" id="SignalP"/>
    </source>
</evidence>
<protein>
    <recommendedName>
        <fullName evidence="7">Solute-binding protein family 3/N-terminal domain-containing protein</fullName>
    </recommendedName>
</protein>
<dbReference type="eggNOG" id="COG0715">
    <property type="taxonomic scope" value="Bacteria"/>
</dbReference>
<comment type="subcellular location">
    <subcellularLocation>
        <location evidence="1">Periplasm</location>
    </subcellularLocation>
</comment>
<organism evidence="5 6">
    <name type="scientific">Sutterella wadsworthensis 2_1_59BFAA</name>
    <dbReference type="NCBI Taxonomy" id="742823"/>
    <lineage>
        <taxon>Bacteria</taxon>
        <taxon>Pseudomonadati</taxon>
        <taxon>Pseudomonadota</taxon>
        <taxon>Betaproteobacteria</taxon>
        <taxon>Burkholderiales</taxon>
        <taxon>Sutterellaceae</taxon>
        <taxon>Sutterella</taxon>
    </lineage>
</organism>
<dbReference type="GO" id="GO:0042597">
    <property type="term" value="C:periplasmic space"/>
    <property type="evidence" value="ECO:0007669"/>
    <property type="project" value="UniProtKB-SubCell"/>
</dbReference>
<evidence type="ECO:0000256" key="2">
    <source>
        <dbReference type="ARBA" id="ARBA00010742"/>
    </source>
</evidence>
<dbReference type="PANTHER" id="PTHR30024:SF47">
    <property type="entry name" value="TAURINE-BINDING PERIPLASMIC PROTEIN"/>
    <property type="match status" value="1"/>
</dbReference>
<proteinExistence type="inferred from homology"/>
<comment type="similarity">
    <text evidence="2">Belongs to the bacterial solute-binding protein SsuA/TauA family.</text>
</comment>